<dbReference type="GO" id="GO:0046061">
    <property type="term" value="P:dATP catabolic process"/>
    <property type="evidence" value="ECO:0007669"/>
    <property type="project" value="TreeGrafter"/>
</dbReference>
<dbReference type="InterPro" id="IPR000878">
    <property type="entry name" value="4pyrrol_Mease"/>
</dbReference>
<organism evidence="3 4">
    <name type="scientific">Succiniclasticum ruminis DSM 9236</name>
    <dbReference type="NCBI Taxonomy" id="1123323"/>
    <lineage>
        <taxon>Bacteria</taxon>
        <taxon>Bacillati</taxon>
        <taxon>Bacillota</taxon>
        <taxon>Negativicutes</taxon>
        <taxon>Acidaminococcales</taxon>
        <taxon>Acidaminococcaceae</taxon>
        <taxon>Succiniclasticum</taxon>
    </lineage>
</organism>
<feature type="domain" description="NTP pyrophosphohydrolase MazG-like" evidence="2">
    <location>
        <begin position="427"/>
        <end position="492"/>
    </location>
</feature>
<dbReference type="GO" id="GO:0046047">
    <property type="term" value="P:TTP catabolic process"/>
    <property type="evidence" value="ECO:0007669"/>
    <property type="project" value="TreeGrafter"/>
</dbReference>
<accession>A0A1I2DWS1</accession>
<dbReference type="GO" id="GO:0047429">
    <property type="term" value="F:nucleoside triphosphate diphosphatase activity"/>
    <property type="evidence" value="ECO:0007669"/>
    <property type="project" value="InterPro"/>
</dbReference>
<evidence type="ECO:0000313" key="3">
    <source>
        <dbReference type="EMBL" id="SFE84789.1"/>
    </source>
</evidence>
<keyword evidence="3" id="KW-0489">Methyltransferase</keyword>
<dbReference type="GO" id="GO:0046081">
    <property type="term" value="P:dUTP catabolic process"/>
    <property type="evidence" value="ECO:0007669"/>
    <property type="project" value="TreeGrafter"/>
</dbReference>
<keyword evidence="3" id="KW-0808">Transferase</keyword>
<dbReference type="InterPro" id="IPR014777">
    <property type="entry name" value="4pyrrole_Mease_sub1"/>
</dbReference>
<dbReference type="GO" id="GO:0008168">
    <property type="term" value="F:methyltransferase activity"/>
    <property type="evidence" value="ECO:0007669"/>
    <property type="project" value="UniProtKB-KW"/>
</dbReference>
<dbReference type="InterPro" id="IPR048015">
    <property type="entry name" value="NTP-PPase_MazG-like_N"/>
</dbReference>
<dbReference type="FunFam" id="1.10.287.1080:FF:000001">
    <property type="entry name" value="Nucleoside triphosphate pyrophosphohydrolase"/>
    <property type="match status" value="1"/>
</dbReference>
<dbReference type="InterPro" id="IPR035996">
    <property type="entry name" value="4pyrrol_Methylase_sf"/>
</dbReference>
<dbReference type="GO" id="GO:0046052">
    <property type="term" value="P:UTP catabolic process"/>
    <property type="evidence" value="ECO:0007669"/>
    <property type="project" value="TreeGrafter"/>
</dbReference>
<name>A0A1I2DWS1_9FIRM</name>
<gene>
    <name evidence="3" type="ORF">SAMN05216245_1254</name>
</gene>
<keyword evidence="4" id="KW-1185">Reference proteome</keyword>
<dbReference type="GO" id="GO:0046076">
    <property type="term" value="P:dTTP catabolic process"/>
    <property type="evidence" value="ECO:0007669"/>
    <property type="project" value="TreeGrafter"/>
</dbReference>
<dbReference type="SUPFAM" id="SSF53790">
    <property type="entry name" value="Tetrapyrrole methylase"/>
    <property type="match status" value="1"/>
</dbReference>
<evidence type="ECO:0000313" key="4">
    <source>
        <dbReference type="Proteomes" id="UP000198896"/>
    </source>
</evidence>
<dbReference type="CDD" id="cd11529">
    <property type="entry name" value="NTP-PPase_MazG_Cterm"/>
    <property type="match status" value="1"/>
</dbReference>
<dbReference type="CDD" id="cd11723">
    <property type="entry name" value="YabN_N_like"/>
    <property type="match status" value="1"/>
</dbReference>
<dbReference type="AlphaFoldDB" id="A0A1I2DWS1"/>
<dbReference type="Gene3D" id="1.10.287.1080">
    <property type="entry name" value="MazG-like"/>
    <property type="match status" value="2"/>
</dbReference>
<dbReference type="EMBL" id="FONL01000025">
    <property type="protein sequence ID" value="SFE84789.1"/>
    <property type="molecule type" value="Genomic_DNA"/>
</dbReference>
<dbReference type="Pfam" id="PF00590">
    <property type="entry name" value="TP_methylase"/>
    <property type="match status" value="1"/>
</dbReference>
<dbReference type="FunFam" id="1.10.287.1080:FF:000003">
    <property type="entry name" value="Nucleoside triphosphate pyrophosphohydrolase"/>
    <property type="match status" value="1"/>
</dbReference>
<dbReference type="SUPFAM" id="SSF101386">
    <property type="entry name" value="all-alpha NTP pyrophosphatases"/>
    <property type="match status" value="2"/>
</dbReference>
<proteinExistence type="predicted"/>
<dbReference type="PANTHER" id="PTHR30522">
    <property type="entry name" value="NUCLEOSIDE TRIPHOSPHATE PYROPHOSPHOHYDROLASE"/>
    <property type="match status" value="1"/>
</dbReference>
<dbReference type="InterPro" id="IPR004518">
    <property type="entry name" value="MazG-like_dom"/>
</dbReference>
<dbReference type="NCBIfam" id="TIGR00444">
    <property type="entry name" value="mazG"/>
    <property type="match status" value="1"/>
</dbReference>
<evidence type="ECO:0000259" key="2">
    <source>
        <dbReference type="Pfam" id="PF03819"/>
    </source>
</evidence>
<dbReference type="InterPro" id="IPR035013">
    <property type="entry name" value="YabN_N"/>
</dbReference>
<dbReference type="Proteomes" id="UP000198896">
    <property type="component" value="Unassembled WGS sequence"/>
</dbReference>
<dbReference type="PIRSF" id="PIRSF002845">
    <property type="entry name" value="Ttrprl_mtas_MazG"/>
    <property type="match status" value="1"/>
</dbReference>
<dbReference type="InterPro" id="IPR048011">
    <property type="entry name" value="NTP-PPase_MazG-like_C"/>
</dbReference>
<dbReference type="InterPro" id="IPR011551">
    <property type="entry name" value="NTP_PyrPHydrolase_MazG"/>
</dbReference>
<dbReference type="NCBIfam" id="NF007113">
    <property type="entry name" value="PRK09562.1"/>
    <property type="match status" value="1"/>
</dbReference>
<feature type="domain" description="NTP pyrophosphohydrolase MazG-like" evidence="2">
    <location>
        <begin position="293"/>
        <end position="366"/>
    </location>
</feature>
<feature type="domain" description="Tetrapyrrole methylase" evidence="1">
    <location>
        <begin position="17"/>
        <end position="218"/>
    </location>
</feature>
<dbReference type="STRING" id="1123323.SAMN05216245_1254"/>
<protein>
    <submittedName>
        <fullName evidence="3">Tetrapyrrole methylase family protein / MazG family protein</fullName>
    </submittedName>
</protein>
<dbReference type="GO" id="GO:0006950">
    <property type="term" value="P:response to stress"/>
    <property type="evidence" value="ECO:0007669"/>
    <property type="project" value="UniProtKB-ARBA"/>
</dbReference>
<dbReference type="Pfam" id="PF03819">
    <property type="entry name" value="MazG"/>
    <property type="match status" value="2"/>
</dbReference>
<dbReference type="InterPro" id="IPR024180">
    <property type="entry name" value="Tetrapyrrole_Mease/MazG_pred"/>
</dbReference>
<dbReference type="GO" id="GO:0006203">
    <property type="term" value="P:dGTP catabolic process"/>
    <property type="evidence" value="ECO:0007669"/>
    <property type="project" value="TreeGrafter"/>
</dbReference>
<dbReference type="RefSeq" id="WP_245763712.1">
    <property type="nucleotide sequence ID" value="NZ_FONL01000025.1"/>
</dbReference>
<dbReference type="PANTHER" id="PTHR30522:SF0">
    <property type="entry name" value="NUCLEOSIDE TRIPHOSPHATE PYROPHOSPHOHYDROLASE"/>
    <property type="match status" value="1"/>
</dbReference>
<dbReference type="Gene3D" id="3.40.1010.10">
    <property type="entry name" value="Cobalt-precorrin-4 Transmethylase, Domain 1"/>
    <property type="match status" value="1"/>
</dbReference>
<evidence type="ECO:0000259" key="1">
    <source>
        <dbReference type="Pfam" id="PF00590"/>
    </source>
</evidence>
<reference evidence="3" key="1">
    <citation type="submission" date="2016-10" db="EMBL/GenBank/DDBJ databases">
        <authorList>
            <person name="de Groot N.N."/>
        </authorList>
    </citation>
    <scope>NUCLEOTIDE SEQUENCE [LARGE SCALE GENOMIC DNA]</scope>
    <source>
        <strain evidence="3">DSM 9236</strain>
    </source>
</reference>
<sequence length="526" mass="60413">MESKNKTGLEDCKMKGTLTIVGLGPGAAGHLSLETLKLLEERFVILRTEVHPTVAELKRRGISFISCDAWYEKEATFEEVYDKISSFVIEQAKNKEVVYAVPGSPLVAERTVTLLREKAKRNNIPLTIKPAMSFLDLAYVDLGIDPIDGLRIIDAQDFSALADAGQYPLMVTQVYNQMVASDMKLTLMDILPDETEVYFLRNLGLEDEECRKIPLFEMDRQPVIDHLTSVFIPRQPEEALQTMLQSAEDDSDTGGYWERFPLLQHKTQFDVRPLADVMQVLREPGGCPWDREQDFDTIRANLIEECYEFLEAVDDKDTHGMVEELGDILMQVVFHARMAEEKGMFTLQDVIDGVTDKLIERHPHVFGTVKVANSDEVLTNWEAIKLQEKPERERVLDGIYKGLPSLLRAHKIQKRVAKVGFDWTETEEVKKKVLEEWKEFNDAATLQDQKAMEWELGDLYFSLVNFARHLGLESETALNRCNNRFVVRFEHVEDRVKESGKPWSEYSLEELDRFWDEAKENEVPAD</sequence>
<dbReference type="GO" id="GO:0032259">
    <property type="term" value="P:methylation"/>
    <property type="evidence" value="ECO:0007669"/>
    <property type="project" value="UniProtKB-KW"/>
</dbReference>
<dbReference type="CDD" id="cd11528">
    <property type="entry name" value="NTP-PPase_MazG_Nterm"/>
    <property type="match status" value="1"/>
</dbReference>